<reference evidence="3 4" key="1">
    <citation type="submission" date="2017-10" db="EMBL/GenBank/DDBJ databases">
        <title>Sequencing the genomes of 1000 actinobacteria strains.</title>
        <authorList>
            <person name="Klenk H.-P."/>
        </authorList>
    </citation>
    <scope>NUCLEOTIDE SEQUENCE [LARGE SCALE GENOMIC DNA]</scope>
    <source>
        <strain evidence="3 4">DSM 46092</strain>
    </source>
</reference>
<keyword evidence="1" id="KW-0472">Membrane</keyword>
<dbReference type="AlphaFoldDB" id="A0A2A9F578"/>
<feature type="transmembrane region" description="Helical" evidence="1">
    <location>
        <begin position="104"/>
        <end position="124"/>
    </location>
</feature>
<dbReference type="RefSeq" id="WP_211291829.1">
    <property type="nucleotide sequence ID" value="NZ_JBIAKZ010000008.1"/>
</dbReference>
<sequence length="595" mass="64350">MKTIPDALPRTVLPPLDLPQARAPRWRNSALPLVSALVIAVLGYLARWICDDALIYTRAVEQILSGNGPVYSAGERVETSTGVLWQWLLAGAGFVSGKTDTATISWLLGLALTTAGFALAVAATQRLHARAAAWLLPAGVVVLLALPPVWEYATSGLETGLTTCWMAGCWWLLVRLRESTSGPAIAGAAFVFGLGPLVRPELTVVALVFLAGLWLLARPGWRVVLAAAGAAAALPFGYEIFRMGYYGIVVPLPALTKNADASLWGRGFRYLTDFADPYFLWLPLVLLTVGLAALVRRVRAYRADLIVTLTPVVAGLLLLVYVLKVGGDYMHARMLLPVLFLLLLPVLVLRWSRTGGALALVIVAWVPLYAGSGRYHEAPGPVRAIDDERAYYVSWTHTDNPTQTEDYTRQQRDLAAAVEAARNSGRGTLVYQGVHNEILTAPLRKDLPARAAVVGVYLGTAGMLAPPDVAIVDFWGLANPVGARFAFPPGKPGHSKPLSNIWLLADYADPAAPVARTGNFVFQRDFDPAELAAARHALSCGDLAEIRESTREPMSLDRFWRNLTGAWDRTWVRVPPEPFAAERAFCGSAGPLQQG</sequence>
<feature type="transmembrane region" description="Helical" evidence="1">
    <location>
        <begin position="356"/>
        <end position="375"/>
    </location>
</feature>
<protein>
    <submittedName>
        <fullName evidence="3">Arabinofuranosyltransferase</fullName>
    </submittedName>
</protein>
<comment type="caution">
    <text evidence="3">The sequence shown here is derived from an EMBL/GenBank/DDBJ whole genome shotgun (WGS) entry which is preliminary data.</text>
</comment>
<feature type="transmembrane region" description="Helical" evidence="1">
    <location>
        <begin position="278"/>
        <end position="298"/>
    </location>
</feature>
<evidence type="ECO:0000313" key="4">
    <source>
        <dbReference type="Proteomes" id="UP000243542"/>
    </source>
</evidence>
<feature type="transmembrane region" description="Helical" evidence="1">
    <location>
        <begin position="223"/>
        <end position="241"/>
    </location>
</feature>
<evidence type="ECO:0000259" key="2">
    <source>
        <dbReference type="Pfam" id="PF26371"/>
    </source>
</evidence>
<feature type="transmembrane region" description="Helical" evidence="1">
    <location>
        <begin position="131"/>
        <end position="150"/>
    </location>
</feature>
<name>A0A2A9F578_9PSEU</name>
<dbReference type="Proteomes" id="UP000243542">
    <property type="component" value="Unassembled WGS sequence"/>
</dbReference>
<keyword evidence="1" id="KW-0812">Transmembrane</keyword>
<dbReference type="InterPro" id="IPR058983">
    <property type="entry name" value="AftB_C"/>
</dbReference>
<feature type="transmembrane region" description="Helical" evidence="1">
    <location>
        <begin position="30"/>
        <end position="49"/>
    </location>
</feature>
<dbReference type="EMBL" id="PDJK01000002">
    <property type="protein sequence ID" value="PFG46474.1"/>
    <property type="molecule type" value="Genomic_DNA"/>
</dbReference>
<proteinExistence type="predicted"/>
<gene>
    <name evidence="3" type="ORF">ATK36_1453</name>
</gene>
<feature type="transmembrane region" description="Helical" evidence="1">
    <location>
        <begin position="329"/>
        <end position="349"/>
    </location>
</feature>
<evidence type="ECO:0000256" key="1">
    <source>
        <dbReference type="SAM" id="Phobius"/>
    </source>
</evidence>
<keyword evidence="3" id="KW-0808">Transferase</keyword>
<feature type="domain" description="Terminal beta-(1-&gt;2)-arabinofuranosyltransferase C-terminal" evidence="2">
    <location>
        <begin position="449"/>
        <end position="564"/>
    </location>
</feature>
<feature type="transmembrane region" description="Helical" evidence="1">
    <location>
        <begin position="305"/>
        <end position="323"/>
    </location>
</feature>
<keyword evidence="1" id="KW-1133">Transmembrane helix</keyword>
<accession>A0A2A9F578</accession>
<organism evidence="3 4">
    <name type="scientific">Amycolatopsis sulphurea</name>
    <dbReference type="NCBI Taxonomy" id="76022"/>
    <lineage>
        <taxon>Bacteria</taxon>
        <taxon>Bacillati</taxon>
        <taxon>Actinomycetota</taxon>
        <taxon>Actinomycetes</taxon>
        <taxon>Pseudonocardiales</taxon>
        <taxon>Pseudonocardiaceae</taxon>
        <taxon>Amycolatopsis</taxon>
    </lineage>
</organism>
<dbReference type="Pfam" id="PF26371">
    <property type="entry name" value="AftB_C"/>
    <property type="match status" value="1"/>
</dbReference>
<feature type="transmembrane region" description="Helical" evidence="1">
    <location>
        <begin position="197"/>
        <end position="216"/>
    </location>
</feature>
<dbReference type="GO" id="GO:0016740">
    <property type="term" value="F:transferase activity"/>
    <property type="evidence" value="ECO:0007669"/>
    <property type="project" value="UniProtKB-KW"/>
</dbReference>
<evidence type="ECO:0000313" key="3">
    <source>
        <dbReference type="EMBL" id="PFG46474.1"/>
    </source>
</evidence>
<keyword evidence="4" id="KW-1185">Reference proteome</keyword>